<accession>A0AAP6LLL3</accession>
<dbReference type="AlphaFoldDB" id="A0AAP6LLL3"/>
<dbReference type="RefSeq" id="WP_253037399.1">
    <property type="nucleotide sequence ID" value="NZ_CP168322.1"/>
</dbReference>
<evidence type="ECO:0000313" key="2">
    <source>
        <dbReference type="Proteomes" id="UP001284033"/>
    </source>
</evidence>
<gene>
    <name evidence="1" type="ORF">PG303_02965</name>
</gene>
<dbReference type="Proteomes" id="UP001284033">
    <property type="component" value="Unassembled WGS sequence"/>
</dbReference>
<evidence type="ECO:0000313" key="1">
    <source>
        <dbReference type="EMBL" id="MDY3512176.1"/>
    </source>
</evidence>
<protein>
    <recommendedName>
        <fullName evidence="3">Lipoprotein</fullName>
    </recommendedName>
</protein>
<name>A0AAP6LLL3_RIEAN</name>
<dbReference type="PROSITE" id="PS51257">
    <property type="entry name" value="PROKAR_LIPOPROTEIN"/>
    <property type="match status" value="1"/>
</dbReference>
<sequence length="228" mass="27103">MKKYILYSFIVLFLSSCNKEKVMAEKGGIDIISNIYFNASKGLDSVKSYHISSINFDKNRIIEIVPDMEYPEIYSQIFFIKDSLCYPLGDFEEAKKISISEKLKNGKPFNVYEKEMGAVFNNGHILNFHIRKILKDTTIFNKEYRRFEIKSPKSYTRYYVLKNDTILPYALYRKNEKEMGGRLERIDSYDEKNDIFVTMQLIPRKEWDIQAKEIFEYDQFVNSKNQKK</sequence>
<organism evidence="1 2">
    <name type="scientific">Riemerella anatipestifer</name>
    <name type="common">Moraxella anatipestifer</name>
    <dbReference type="NCBI Taxonomy" id="34085"/>
    <lineage>
        <taxon>Bacteria</taxon>
        <taxon>Pseudomonadati</taxon>
        <taxon>Bacteroidota</taxon>
        <taxon>Flavobacteriia</taxon>
        <taxon>Flavobacteriales</taxon>
        <taxon>Weeksellaceae</taxon>
        <taxon>Riemerella</taxon>
    </lineage>
</organism>
<evidence type="ECO:0008006" key="3">
    <source>
        <dbReference type="Google" id="ProtNLM"/>
    </source>
</evidence>
<comment type="caution">
    <text evidence="1">The sequence shown here is derived from an EMBL/GenBank/DDBJ whole genome shotgun (WGS) entry which is preliminary data.</text>
</comment>
<proteinExistence type="predicted"/>
<dbReference type="EMBL" id="JAQZHK010000002">
    <property type="protein sequence ID" value="MDY3512176.1"/>
    <property type="molecule type" value="Genomic_DNA"/>
</dbReference>
<reference evidence="1" key="1">
    <citation type="submission" date="2023-01" db="EMBL/GenBank/DDBJ databases">
        <title>Genome-based studies on antimicrobial resistance profiles of Riemerella anatipestifer in China, 1994 to 2021.</title>
        <authorList>
            <person name="Yang Z."/>
            <person name="Zhu D."/>
        </authorList>
    </citation>
    <scope>NUCLEOTIDE SEQUENCE</scope>
    <source>
        <strain evidence="1">RCAD1218</strain>
    </source>
</reference>